<evidence type="ECO:0000256" key="1">
    <source>
        <dbReference type="ARBA" id="ARBA00001936"/>
    </source>
</evidence>
<evidence type="ECO:0000256" key="6">
    <source>
        <dbReference type="ARBA" id="ARBA00022763"/>
    </source>
</evidence>
<dbReference type="Pfam" id="PF14792">
    <property type="entry name" value="DNA_pol_B_palm"/>
    <property type="match status" value="1"/>
</dbReference>
<dbReference type="Gene3D" id="3.30.210.10">
    <property type="entry name" value="DNA polymerase, thumb domain"/>
    <property type="match status" value="1"/>
</dbReference>
<dbReference type="Proteomes" id="UP000242254">
    <property type="component" value="Unassembled WGS sequence"/>
</dbReference>
<dbReference type="CDD" id="cd00027">
    <property type="entry name" value="BRCT"/>
    <property type="match status" value="1"/>
</dbReference>
<dbReference type="SUPFAM" id="SSF47802">
    <property type="entry name" value="DNA polymerase beta, N-terminal domain-like"/>
    <property type="match status" value="1"/>
</dbReference>
<comment type="cofactor">
    <cofactor evidence="1">
        <name>Mn(2+)</name>
        <dbReference type="ChEBI" id="CHEBI:29035"/>
    </cofactor>
</comment>
<accession>A0A2G4T3Q3</accession>
<keyword evidence="4 11" id="KW-0548">Nucleotidyltransferase</keyword>
<comment type="catalytic activity">
    <reaction evidence="10 11">
        <text>DNA(n) + a 2'-deoxyribonucleoside 5'-triphosphate = DNA(n+1) + diphosphate</text>
        <dbReference type="Rhea" id="RHEA:22508"/>
        <dbReference type="Rhea" id="RHEA-COMP:17339"/>
        <dbReference type="Rhea" id="RHEA-COMP:17340"/>
        <dbReference type="ChEBI" id="CHEBI:33019"/>
        <dbReference type="ChEBI" id="CHEBI:61560"/>
        <dbReference type="ChEBI" id="CHEBI:173112"/>
        <dbReference type="EC" id="2.7.7.7"/>
    </reaction>
</comment>
<proteinExistence type="inferred from homology"/>
<dbReference type="AlphaFoldDB" id="A0A2G4T3Q3"/>
<keyword evidence="11" id="KW-0539">Nucleus</keyword>
<dbReference type="SUPFAM" id="SSF81585">
    <property type="entry name" value="PsbU/PolX domain-like"/>
    <property type="match status" value="1"/>
</dbReference>
<dbReference type="InterPro" id="IPR002008">
    <property type="entry name" value="DNA_pol_X_beta-like"/>
</dbReference>
<dbReference type="PANTHER" id="PTHR11276">
    <property type="entry name" value="DNA POLYMERASE TYPE-X FAMILY MEMBER"/>
    <property type="match status" value="1"/>
</dbReference>
<dbReference type="Gene3D" id="3.40.50.10190">
    <property type="entry name" value="BRCT domain"/>
    <property type="match status" value="1"/>
</dbReference>
<dbReference type="GO" id="GO:0005634">
    <property type="term" value="C:nucleus"/>
    <property type="evidence" value="ECO:0007669"/>
    <property type="project" value="UniProtKB-SubCell"/>
</dbReference>
<dbReference type="SUPFAM" id="SSF81301">
    <property type="entry name" value="Nucleotidyltransferase"/>
    <property type="match status" value="1"/>
</dbReference>
<sequence length="503" mass="57753">MSRLFNNILAFIIPIKLSDYDLSLYANLIRRHGGIVCSDQKRCDIIFTALKSPTRISRHTINHQIPIVDVEWIQICDRTHSLLPIESYVINIGSKTLWKELPKRVPDVVSQSDNILNLEFADIPPEKLIFEEKKDPLITYDEDEEEFDHSLAPGFINTKYACFRPTPYEPQFNRKLISLLLLIEKKRELAGEDVRSLSYRQAIAALKAYPRQIRSVREAEKIIGIGAKMKENIRQFLLIGTIEEAEELRYNEEFRTMKLFSSVFGVGAVTAKTWWDKGYRTLQQVLDYAKLTSTVRLGIQLFPHFCQLMNRTDVEEVIDIVKHELAQIDTDGIVTPVGGYRRGKLENADIDLIISTHTQSADGLIKKLTERLRQQGFLKHIVSHTGKTVKHSFRAEPILKNNFNDLELCICAVLQPSKGIFRQVDLVLAEPGQYVTAVLGWTGSRYYERTLRDFSKKEKSITINCQSVTLEDGVKKKKIYVESEEELYSILGVPHLDPKLRNC</sequence>
<dbReference type="GO" id="GO:0003677">
    <property type="term" value="F:DNA binding"/>
    <property type="evidence" value="ECO:0007669"/>
    <property type="project" value="UniProtKB-UniRule"/>
</dbReference>
<dbReference type="PROSITE" id="PS50172">
    <property type="entry name" value="BRCT"/>
    <property type="match status" value="1"/>
</dbReference>
<dbReference type="SUPFAM" id="SSF52113">
    <property type="entry name" value="BRCT domain"/>
    <property type="match status" value="1"/>
</dbReference>
<evidence type="ECO:0000256" key="5">
    <source>
        <dbReference type="ARBA" id="ARBA00022705"/>
    </source>
</evidence>
<dbReference type="InterPro" id="IPR001357">
    <property type="entry name" value="BRCT_dom"/>
</dbReference>
<dbReference type="EC" id="2.7.7.7" evidence="11"/>
<feature type="domain" description="BRCT" evidence="12">
    <location>
        <begin position="1"/>
        <end position="90"/>
    </location>
</feature>
<dbReference type="InterPro" id="IPR010996">
    <property type="entry name" value="HHH_MUS81"/>
</dbReference>
<comment type="function">
    <text evidence="11">DNA polymerase that functions in several pathways of DNA repair. Involved in base excision repair (BER) responsible for repair of lesions that give rise to abasic (AP) sites in DNA. Also contributes to DNA double-strand break repair by non-homologous end joining and homologous recombination. Has both template-dependent and template-independent (terminal transferase) DNA polymerase activities. Has also a 5'-deoxyribose-5-phosphate lyase (dRP lyase) activity.</text>
</comment>
<dbReference type="InterPro" id="IPR043519">
    <property type="entry name" value="NT_sf"/>
</dbReference>
<dbReference type="InterPro" id="IPR037160">
    <property type="entry name" value="DNA_Pol_thumb_sf"/>
</dbReference>
<dbReference type="InterPro" id="IPR018944">
    <property type="entry name" value="DNA_pol_lambd_fingers_domain"/>
</dbReference>
<protein>
    <recommendedName>
        <fullName evidence="11">DNA polymerase</fullName>
        <ecNumber evidence="11">2.7.7.7</ecNumber>
    </recommendedName>
</protein>
<evidence type="ECO:0000259" key="12">
    <source>
        <dbReference type="PROSITE" id="PS50172"/>
    </source>
</evidence>
<keyword evidence="5" id="KW-0235">DNA replication</keyword>
<dbReference type="InterPro" id="IPR036420">
    <property type="entry name" value="BRCT_dom_sf"/>
</dbReference>
<evidence type="ECO:0000256" key="2">
    <source>
        <dbReference type="ARBA" id="ARBA00022634"/>
    </source>
</evidence>
<dbReference type="PRINTS" id="PR00870">
    <property type="entry name" value="DNAPOLXBETA"/>
</dbReference>
<dbReference type="Gene3D" id="1.10.150.110">
    <property type="entry name" value="DNA polymerase beta, N-terminal domain-like"/>
    <property type="match status" value="1"/>
</dbReference>
<dbReference type="InterPro" id="IPR022312">
    <property type="entry name" value="DNA_pol_X"/>
</dbReference>
<dbReference type="GO" id="GO:0046872">
    <property type="term" value="F:metal ion binding"/>
    <property type="evidence" value="ECO:0007669"/>
    <property type="project" value="UniProtKB-UniRule"/>
</dbReference>
<evidence type="ECO:0000256" key="10">
    <source>
        <dbReference type="ARBA" id="ARBA00049244"/>
    </source>
</evidence>
<dbReference type="RefSeq" id="XP_023469361.1">
    <property type="nucleotide sequence ID" value="XM_023613699.1"/>
</dbReference>
<dbReference type="GeneID" id="35444688"/>
<evidence type="ECO:0000313" key="13">
    <source>
        <dbReference type="EMBL" id="PHZ15653.1"/>
    </source>
</evidence>
<dbReference type="Pfam" id="PF14791">
    <property type="entry name" value="DNA_pol_B_thumb"/>
    <property type="match status" value="1"/>
</dbReference>
<dbReference type="InterPro" id="IPR002054">
    <property type="entry name" value="DNA-dir_DNA_pol_X"/>
</dbReference>
<dbReference type="SMART" id="SM00483">
    <property type="entry name" value="POLXc"/>
    <property type="match status" value="1"/>
</dbReference>
<dbReference type="GO" id="GO:0006303">
    <property type="term" value="P:double-strand break repair via nonhomologous end joining"/>
    <property type="evidence" value="ECO:0007669"/>
    <property type="project" value="TreeGrafter"/>
</dbReference>
<dbReference type="InterPro" id="IPR029398">
    <property type="entry name" value="PolB_thumb"/>
</dbReference>
<dbReference type="GO" id="GO:0003887">
    <property type="term" value="F:DNA-directed DNA polymerase activity"/>
    <property type="evidence" value="ECO:0007669"/>
    <property type="project" value="UniProtKB-UniRule"/>
</dbReference>
<evidence type="ECO:0000256" key="9">
    <source>
        <dbReference type="ARBA" id="ARBA00023239"/>
    </source>
</evidence>
<evidence type="ECO:0000256" key="3">
    <source>
        <dbReference type="ARBA" id="ARBA00022679"/>
    </source>
</evidence>
<keyword evidence="3 11" id="KW-0808">Transferase</keyword>
<dbReference type="STRING" id="1340429.A0A2G4T3Q3"/>
<dbReference type="GO" id="GO:0016829">
    <property type="term" value="F:lyase activity"/>
    <property type="evidence" value="ECO:0007669"/>
    <property type="project" value="UniProtKB-KW"/>
</dbReference>
<keyword evidence="6 11" id="KW-0227">DNA damage</keyword>
<name>A0A2G4T3Q3_RHIZD</name>
<dbReference type="EMBL" id="KZ303844">
    <property type="protein sequence ID" value="PHZ15653.1"/>
    <property type="molecule type" value="Genomic_DNA"/>
</dbReference>
<dbReference type="Pfam" id="PF16589">
    <property type="entry name" value="BRCT_2"/>
    <property type="match status" value="1"/>
</dbReference>
<dbReference type="PANTHER" id="PTHR11276:SF28">
    <property type="entry name" value="DNA POLYMERASE LAMBDA"/>
    <property type="match status" value="1"/>
</dbReference>
<keyword evidence="8 11" id="KW-0234">DNA repair</keyword>
<reference evidence="13 14" key="1">
    <citation type="journal article" date="2016" name="Proc. Natl. Acad. Sci. U.S.A.">
        <title>Lipid metabolic changes in an early divergent fungus govern the establishment of a mutualistic symbiosis with endobacteria.</title>
        <authorList>
            <person name="Lastovetsky O.A."/>
            <person name="Gaspar M.L."/>
            <person name="Mondo S.J."/>
            <person name="LaButti K.M."/>
            <person name="Sandor L."/>
            <person name="Grigoriev I.V."/>
            <person name="Henry S.A."/>
            <person name="Pawlowska T.E."/>
        </authorList>
    </citation>
    <scope>NUCLEOTIDE SEQUENCE [LARGE SCALE GENOMIC DNA]</scope>
    <source>
        <strain evidence="13 14">ATCC 52813</strain>
    </source>
</reference>
<dbReference type="Pfam" id="PF14716">
    <property type="entry name" value="HHH_8"/>
    <property type="match status" value="1"/>
</dbReference>
<dbReference type="Gene3D" id="3.30.460.10">
    <property type="entry name" value="Beta Polymerase, domain 2"/>
    <property type="match status" value="1"/>
</dbReference>
<dbReference type="InterPro" id="IPR027421">
    <property type="entry name" value="DNA_pol_lamdba_lyase_dom_sf"/>
</dbReference>
<organism evidence="13 14">
    <name type="scientific">Rhizopus microsporus ATCC 52813</name>
    <dbReference type="NCBI Taxonomy" id="1340429"/>
    <lineage>
        <taxon>Eukaryota</taxon>
        <taxon>Fungi</taxon>
        <taxon>Fungi incertae sedis</taxon>
        <taxon>Mucoromycota</taxon>
        <taxon>Mucoromycotina</taxon>
        <taxon>Mucoromycetes</taxon>
        <taxon>Mucorales</taxon>
        <taxon>Mucorineae</taxon>
        <taxon>Rhizopodaceae</taxon>
        <taxon>Rhizopus</taxon>
    </lineage>
</organism>
<gene>
    <name evidence="13" type="ORF">RHIMIDRAFT_290007</name>
</gene>
<dbReference type="Pfam" id="PF10391">
    <property type="entry name" value="DNA_pol_lambd_f"/>
    <property type="match status" value="1"/>
</dbReference>
<evidence type="ECO:0000256" key="8">
    <source>
        <dbReference type="ARBA" id="ARBA00023204"/>
    </source>
</evidence>
<comment type="similarity">
    <text evidence="11">Belongs to the DNA polymerase type-X family.</text>
</comment>
<comment type="subcellular location">
    <subcellularLocation>
        <location evidence="11">Nucleus</location>
    </subcellularLocation>
</comment>
<dbReference type="InterPro" id="IPR028207">
    <property type="entry name" value="DNA_pol_B_palm_palm"/>
</dbReference>
<dbReference type="CDD" id="cd00141">
    <property type="entry name" value="NT_POLXc"/>
    <property type="match status" value="1"/>
</dbReference>
<keyword evidence="14" id="KW-1185">Reference proteome</keyword>
<evidence type="ECO:0000313" key="14">
    <source>
        <dbReference type="Proteomes" id="UP000242254"/>
    </source>
</evidence>
<evidence type="ECO:0000256" key="11">
    <source>
        <dbReference type="RuleBase" id="RU366014"/>
    </source>
</evidence>
<keyword evidence="9" id="KW-0456">Lyase</keyword>
<keyword evidence="7 11" id="KW-0239">DNA-directed DNA polymerase</keyword>
<evidence type="ECO:0000256" key="7">
    <source>
        <dbReference type="ARBA" id="ARBA00022932"/>
    </source>
</evidence>
<evidence type="ECO:0000256" key="4">
    <source>
        <dbReference type="ARBA" id="ARBA00022695"/>
    </source>
</evidence>
<dbReference type="PRINTS" id="PR00869">
    <property type="entry name" value="DNAPOLX"/>
</dbReference>
<keyword evidence="2" id="KW-0237">DNA synthesis</keyword>
<dbReference type="Gene3D" id="1.10.150.20">
    <property type="entry name" value="5' to 3' exonuclease, C-terminal subdomain"/>
    <property type="match status" value="1"/>
</dbReference>